<feature type="transmembrane region" description="Helical" evidence="2">
    <location>
        <begin position="33"/>
        <end position="51"/>
    </location>
</feature>
<dbReference type="RefSeq" id="WP_184908072.1">
    <property type="nucleotide sequence ID" value="NZ_JACHMS010000001.1"/>
</dbReference>
<feature type="compositionally biased region" description="Basic and acidic residues" evidence="1">
    <location>
        <begin position="1"/>
        <end position="18"/>
    </location>
</feature>
<keyword evidence="2" id="KW-0812">Transmembrane</keyword>
<feature type="region of interest" description="Disordered" evidence="1">
    <location>
        <begin position="1"/>
        <end position="26"/>
    </location>
</feature>
<dbReference type="GeneID" id="95793685"/>
<keyword evidence="2" id="KW-0472">Membrane</keyword>
<reference evidence="3 4" key="1">
    <citation type="submission" date="2020-08" db="EMBL/GenBank/DDBJ databases">
        <title>Sequencing the genomes of 1000 actinobacteria strains.</title>
        <authorList>
            <person name="Klenk H.-P."/>
        </authorList>
    </citation>
    <scope>NUCLEOTIDE SEQUENCE [LARGE SCALE GENOMIC DNA]</scope>
    <source>
        <strain evidence="3 4">DSM 40483</strain>
    </source>
</reference>
<proteinExistence type="predicted"/>
<keyword evidence="4" id="KW-1185">Reference proteome</keyword>
<evidence type="ECO:0000256" key="2">
    <source>
        <dbReference type="SAM" id="Phobius"/>
    </source>
</evidence>
<sequence>MPEGSEQPHRPARKREPESGPGSGAAGVRRLRIGAWALLVVAGTAYFLLPLEGLGADRRPPPS</sequence>
<dbReference type="Proteomes" id="UP000565089">
    <property type="component" value="Unassembled WGS sequence"/>
</dbReference>
<protein>
    <submittedName>
        <fullName evidence="3">Uncharacterized protein</fullName>
    </submittedName>
</protein>
<gene>
    <name evidence="3" type="ORF">BJ965_001678</name>
</gene>
<dbReference type="AlphaFoldDB" id="A0A7W7GFH5"/>
<evidence type="ECO:0000313" key="4">
    <source>
        <dbReference type="Proteomes" id="UP000565089"/>
    </source>
</evidence>
<evidence type="ECO:0000313" key="3">
    <source>
        <dbReference type="EMBL" id="MBB4711796.1"/>
    </source>
</evidence>
<dbReference type="EMBL" id="JACHMS010000001">
    <property type="protein sequence ID" value="MBB4711796.1"/>
    <property type="molecule type" value="Genomic_DNA"/>
</dbReference>
<evidence type="ECO:0000256" key="1">
    <source>
        <dbReference type="SAM" id="MobiDB-lite"/>
    </source>
</evidence>
<name>A0A7W7GFH5_9ACTN</name>
<keyword evidence="2" id="KW-1133">Transmembrane helix</keyword>
<accession>A0A7W7GFH5</accession>
<comment type="caution">
    <text evidence="3">The sequence shown here is derived from an EMBL/GenBank/DDBJ whole genome shotgun (WGS) entry which is preliminary data.</text>
</comment>
<organism evidence="3 4">
    <name type="scientific">Streptomyces luteogriseus</name>
    <dbReference type="NCBI Taxonomy" id="68233"/>
    <lineage>
        <taxon>Bacteria</taxon>
        <taxon>Bacillati</taxon>
        <taxon>Actinomycetota</taxon>
        <taxon>Actinomycetes</taxon>
        <taxon>Kitasatosporales</taxon>
        <taxon>Streptomycetaceae</taxon>
        <taxon>Streptomyces</taxon>
    </lineage>
</organism>